<dbReference type="Proteomes" id="UP000018888">
    <property type="component" value="Unassembled WGS sequence"/>
</dbReference>
<protein>
    <submittedName>
        <fullName evidence="1">Uncharacterized protein</fullName>
    </submittedName>
</protein>
<keyword evidence="2" id="KW-1185">Reference proteome</keyword>
<reference evidence="1 2" key="2">
    <citation type="journal article" date="2018" name="New Phytol.">
        <title>High intraspecific genome diversity in the model arbuscular mycorrhizal symbiont Rhizophagus irregularis.</title>
        <authorList>
            <person name="Chen E.C.H."/>
            <person name="Morin E."/>
            <person name="Beaudet D."/>
            <person name="Noel J."/>
            <person name="Yildirir G."/>
            <person name="Ndikumana S."/>
            <person name="Charron P."/>
            <person name="St-Onge C."/>
            <person name="Giorgi J."/>
            <person name="Kruger M."/>
            <person name="Marton T."/>
            <person name="Ropars J."/>
            <person name="Grigoriev I.V."/>
            <person name="Hainaut M."/>
            <person name="Henrissat B."/>
            <person name="Roux C."/>
            <person name="Martin F."/>
            <person name="Corradi N."/>
        </authorList>
    </citation>
    <scope>NUCLEOTIDE SEQUENCE [LARGE SCALE GENOMIC DNA]</scope>
    <source>
        <strain evidence="1 2">DAOM 197198</strain>
    </source>
</reference>
<evidence type="ECO:0000313" key="2">
    <source>
        <dbReference type="Proteomes" id="UP000018888"/>
    </source>
</evidence>
<dbReference type="AlphaFoldDB" id="A0A2P4PJJ5"/>
<reference evidence="1 2" key="1">
    <citation type="journal article" date="2013" name="Proc. Natl. Acad. Sci. U.S.A.">
        <title>Genome of an arbuscular mycorrhizal fungus provides insight into the oldest plant symbiosis.</title>
        <authorList>
            <person name="Tisserant E."/>
            <person name="Malbreil M."/>
            <person name="Kuo A."/>
            <person name="Kohler A."/>
            <person name="Symeonidi A."/>
            <person name="Balestrini R."/>
            <person name="Charron P."/>
            <person name="Duensing N."/>
            <person name="Frei Dit Frey N."/>
            <person name="Gianinazzi-Pearson V."/>
            <person name="Gilbert L.B."/>
            <person name="Handa Y."/>
            <person name="Herr J.R."/>
            <person name="Hijri M."/>
            <person name="Koul R."/>
            <person name="Kawaguchi M."/>
            <person name="Krajinski F."/>
            <person name="Lammers P.J."/>
            <person name="Masclaux F.G."/>
            <person name="Murat C."/>
            <person name="Morin E."/>
            <person name="Ndikumana S."/>
            <person name="Pagni M."/>
            <person name="Petitpierre D."/>
            <person name="Requena N."/>
            <person name="Rosikiewicz P."/>
            <person name="Riley R."/>
            <person name="Saito K."/>
            <person name="San Clemente H."/>
            <person name="Shapiro H."/>
            <person name="van Tuinen D."/>
            <person name="Becard G."/>
            <person name="Bonfante P."/>
            <person name="Paszkowski U."/>
            <person name="Shachar-Hill Y.Y."/>
            <person name="Tuskan G.A."/>
            <person name="Young P.W."/>
            <person name="Sanders I.R."/>
            <person name="Henrissat B."/>
            <person name="Rensing S.A."/>
            <person name="Grigoriev I.V."/>
            <person name="Corradi N."/>
            <person name="Roux C."/>
            <person name="Martin F."/>
        </authorList>
    </citation>
    <scope>NUCLEOTIDE SEQUENCE [LARGE SCALE GENOMIC DNA]</scope>
    <source>
        <strain evidence="1 2">DAOM 197198</strain>
    </source>
</reference>
<accession>A0A2P4PJJ5</accession>
<proteinExistence type="predicted"/>
<name>A0A2P4PJJ5_RHIID</name>
<comment type="caution">
    <text evidence="1">The sequence shown here is derived from an EMBL/GenBank/DDBJ whole genome shotgun (WGS) entry which is preliminary data.</text>
</comment>
<sequence>MVFQFLLPEVISENPELTRELNINTQIFGISKEMHDIIFKINEIFIKLGRKLLPLNVVILEPSGSPNDDNEILRATEMYRKDFSLDENDFLDICADEAIFRQLIKCHNKSENIWPILGQWHTSKNMMNALITLFSSYGIYDLATALGVKFLDKFAAIIDYRSTRKVLELIWVAVGAAINIYLQKNKIKIEEILSCSTNKRICIRIWYLYYEWSAFFPLFPAAEKSNYATSVTHFLANLKKYPLLEKKLHLCASINLAREEHYPAFDKALETHGVTLLSKILLEIHKNSPLQLNQEGLIRINQAYTDGLKRIKEIYRQEVIKTEAINTKGRRILSVVKTKISELPKNKKPRIKGNLKRTNIKLDDQENVENESQIKCQRTITTEEEKQILSCLLQKETIPTEAKINEVLSKLLQE</sequence>
<dbReference type="EMBL" id="AUPC02000211">
    <property type="protein sequence ID" value="POG65564.1"/>
    <property type="molecule type" value="Genomic_DNA"/>
</dbReference>
<dbReference type="VEuPathDB" id="FungiDB:RhiirFUN_013574"/>
<gene>
    <name evidence="1" type="ORF">GLOIN_2v1781623</name>
</gene>
<evidence type="ECO:0000313" key="1">
    <source>
        <dbReference type="EMBL" id="POG65564.1"/>
    </source>
</evidence>
<organism evidence="1 2">
    <name type="scientific">Rhizophagus irregularis (strain DAOM 181602 / DAOM 197198 / MUCL 43194)</name>
    <name type="common">Arbuscular mycorrhizal fungus</name>
    <name type="synonym">Glomus intraradices</name>
    <dbReference type="NCBI Taxonomy" id="747089"/>
    <lineage>
        <taxon>Eukaryota</taxon>
        <taxon>Fungi</taxon>
        <taxon>Fungi incertae sedis</taxon>
        <taxon>Mucoromycota</taxon>
        <taxon>Glomeromycotina</taxon>
        <taxon>Glomeromycetes</taxon>
        <taxon>Glomerales</taxon>
        <taxon>Glomeraceae</taxon>
        <taxon>Rhizophagus</taxon>
    </lineage>
</organism>